<name>A0A261TM81_9BORD</name>
<dbReference type="PANTHER" id="PTHR38340:SF1">
    <property type="entry name" value="S-LAYER PROTEIN"/>
    <property type="match status" value="1"/>
</dbReference>
<evidence type="ECO:0000256" key="1">
    <source>
        <dbReference type="ARBA" id="ARBA00004613"/>
    </source>
</evidence>
<dbReference type="InterPro" id="IPR001343">
    <property type="entry name" value="Hemolysn_Ca-bd"/>
</dbReference>
<dbReference type="Proteomes" id="UP000216913">
    <property type="component" value="Unassembled WGS sequence"/>
</dbReference>
<evidence type="ECO:0008006" key="5">
    <source>
        <dbReference type="Google" id="ProtNLM"/>
    </source>
</evidence>
<evidence type="ECO:0000256" key="2">
    <source>
        <dbReference type="ARBA" id="ARBA00022525"/>
    </source>
</evidence>
<dbReference type="PRINTS" id="PR00313">
    <property type="entry name" value="CABNDNGRPT"/>
</dbReference>
<dbReference type="SUPFAM" id="SSF51120">
    <property type="entry name" value="beta-Roll"/>
    <property type="match status" value="1"/>
</dbReference>
<proteinExistence type="predicted"/>
<dbReference type="InterPro" id="IPR019960">
    <property type="entry name" value="T1SS_VCA0849"/>
</dbReference>
<dbReference type="EMBL" id="NEVP01000007">
    <property type="protein sequence ID" value="OZI50367.1"/>
    <property type="molecule type" value="Genomic_DNA"/>
</dbReference>
<gene>
    <name evidence="3" type="ORF">CAL25_12260</name>
</gene>
<dbReference type="GO" id="GO:0005509">
    <property type="term" value="F:calcium ion binding"/>
    <property type="evidence" value="ECO:0007669"/>
    <property type="project" value="InterPro"/>
</dbReference>
<dbReference type="InterPro" id="IPR018511">
    <property type="entry name" value="Hemolysin-typ_Ca-bd_CS"/>
</dbReference>
<dbReference type="Pfam" id="PF00353">
    <property type="entry name" value="HemolysinCabind"/>
    <property type="match status" value="1"/>
</dbReference>
<organism evidence="3 4">
    <name type="scientific">Bordetella genomosp. 5</name>
    <dbReference type="NCBI Taxonomy" id="1395608"/>
    <lineage>
        <taxon>Bacteria</taxon>
        <taxon>Pseudomonadati</taxon>
        <taxon>Pseudomonadota</taxon>
        <taxon>Betaproteobacteria</taxon>
        <taxon>Burkholderiales</taxon>
        <taxon>Alcaligenaceae</taxon>
        <taxon>Bordetella</taxon>
    </lineage>
</organism>
<dbReference type="NCBIfam" id="TIGR03661">
    <property type="entry name" value="T1SS_VCA0849"/>
    <property type="match status" value="1"/>
</dbReference>
<dbReference type="InterPro" id="IPR050557">
    <property type="entry name" value="RTX_toxin/Mannuronan_C5-epim"/>
</dbReference>
<keyword evidence="2" id="KW-0964">Secreted</keyword>
<dbReference type="InterPro" id="IPR011049">
    <property type="entry name" value="Serralysin-like_metalloprot_C"/>
</dbReference>
<evidence type="ECO:0000313" key="3">
    <source>
        <dbReference type="EMBL" id="OZI50367.1"/>
    </source>
</evidence>
<dbReference type="GO" id="GO:0005576">
    <property type="term" value="C:extracellular region"/>
    <property type="evidence" value="ECO:0007669"/>
    <property type="project" value="UniProtKB-SubCell"/>
</dbReference>
<dbReference type="PANTHER" id="PTHR38340">
    <property type="entry name" value="S-LAYER PROTEIN"/>
    <property type="match status" value="1"/>
</dbReference>
<comment type="subcellular location">
    <subcellularLocation>
        <location evidence="1">Secreted</location>
    </subcellularLocation>
</comment>
<keyword evidence="4" id="KW-1185">Reference proteome</keyword>
<comment type="caution">
    <text evidence="3">The sequence shown here is derived from an EMBL/GenBank/DDBJ whole genome shotgun (WGS) entry which is preliminary data.</text>
</comment>
<sequence>MLHGGAGSDRLDGGSGNDTLIGGKGNDTLLGGTGSDTFKWELSDQGTIAAPAVDVIKDFSTAKPADGGDILDLKDLLIGEKDGTLTQYLNFQKDGNNTVININTQGQIGQGADQKIVLENVDLTQNGTLDNQAIINDLLQKGKLDVNH</sequence>
<evidence type="ECO:0000313" key="4">
    <source>
        <dbReference type="Proteomes" id="UP000216913"/>
    </source>
</evidence>
<dbReference type="PROSITE" id="PS00330">
    <property type="entry name" value="HEMOLYSIN_CALCIUM"/>
    <property type="match status" value="2"/>
</dbReference>
<reference evidence="3 4" key="1">
    <citation type="submission" date="2017-05" db="EMBL/GenBank/DDBJ databases">
        <title>Complete and WGS of Bordetella genogroups.</title>
        <authorList>
            <person name="Spilker T."/>
            <person name="LiPuma J."/>
        </authorList>
    </citation>
    <scope>NUCLEOTIDE SEQUENCE [LARGE SCALE GENOMIC DNA]</scope>
    <source>
        <strain evidence="3 4">AU10456</strain>
    </source>
</reference>
<accession>A0A261TM81</accession>
<dbReference type="Gene3D" id="2.150.10.10">
    <property type="entry name" value="Serralysin-like metalloprotease, C-terminal"/>
    <property type="match status" value="1"/>
</dbReference>
<dbReference type="AlphaFoldDB" id="A0A261TM81"/>
<protein>
    <recommendedName>
        <fullName evidence="5">Type I secretion C-terminal target domain-containing protein</fullName>
    </recommendedName>
</protein>